<evidence type="ECO:0000313" key="16">
    <source>
        <dbReference type="Proteomes" id="UP000617951"/>
    </source>
</evidence>
<dbReference type="GO" id="GO:0008237">
    <property type="term" value="F:metallopeptidase activity"/>
    <property type="evidence" value="ECO:0007669"/>
    <property type="project" value="UniProtKB-KW"/>
</dbReference>
<gene>
    <name evidence="15" type="ORF">H8693_03040</name>
</gene>
<evidence type="ECO:0000256" key="6">
    <source>
        <dbReference type="ARBA" id="ARBA00022692"/>
    </source>
</evidence>
<sequence length="217" mass="24824">MRLIQMFQESPTQALIYILSIFLAMCIGLSFHECAHAWTAYKLGDPTAKNMGRMTLDPLKHIDLLGMLCFVLFGIGWAKPVMIGSRNLKNFRRDDVLISLAGPVTNLLLSFVFYGIYFFLQPALMFRAPVVLYILATIYSVNISLAIFNVLPIPPLDGFHVVTSLFVRKSYKVVEFLQRYGYWILLILLFTGVLGYILTPVVNWFTSLYYSFFSLFV</sequence>
<evidence type="ECO:0000256" key="5">
    <source>
        <dbReference type="ARBA" id="ARBA00022670"/>
    </source>
</evidence>
<evidence type="ECO:0000256" key="4">
    <source>
        <dbReference type="ARBA" id="ARBA00022475"/>
    </source>
</evidence>
<evidence type="ECO:0000313" key="15">
    <source>
        <dbReference type="EMBL" id="MBC8537910.1"/>
    </source>
</evidence>
<dbReference type="GO" id="GO:0005886">
    <property type="term" value="C:plasma membrane"/>
    <property type="evidence" value="ECO:0007669"/>
    <property type="project" value="UniProtKB-SubCell"/>
</dbReference>
<evidence type="ECO:0000256" key="11">
    <source>
        <dbReference type="ARBA" id="ARBA00023049"/>
    </source>
</evidence>
<dbReference type="CDD" id="cd06158">
    <property type="entry name" value="S2P-M50_like_1"/>
    <property type="match status" value="1"/>
</dbReference>
<dbReference type="GO" id="GO:0006508">
    <property type="term" value="P:proteolysis"/>
    <property type="evidence" value="ECO:0007669"/>
    <property type="project" value="UniProtKB-KW"/>
</dbReference>
<keyword evidence="12 13" id="KW-0472">Membrane</keyword>
<comment type="cofactor">
    <cofactor evidence="1">
        <name>Zn(2+)</name>
        <dbReference type="ChEBI" id="CHEBI:29105"/>
    </cofactor>
</comment>
<organism evidence="15 16">
    <name type="scientific">Guopingia tenuis</name>
    <dbReference type="NCBI Taxonomy" id="2763656"/>
    <lineage>
        <taxon>Bacteria</taxon>
        <taxon>Bacillati</taxon>
        <taxon>Bacillota</taxon>
        <taxon>Clostridia</taxon>
        <taxon>Christensenellales</taxon>
        <taxon>Christensenellaceae</taxon>
        <taxon>Guopingia</taxon>
    </lineage>
</organism>
<feature type="transmembrane region" description="Helical" evidence="13">
    <location>
        <begin position="180"/>
        <end position="205"/>
    </location>
</feature>
<feature type="domain" description="Peptidase M50" evidence="14">
    <location>
        <begin position="131"/>
        <end position="188"/>
    </location>
</feature>
<keyword evidence="16" id="KW-1185">Reference proteome</keyword>
<name>A0A926DFE0_9FIRM</name>
<evidence type="ECO:0000256" key="3">
    <source>
        <dbReference type="ARBA" id="ARBA00007931"/>
    </source>
</evidence>
<dbReference type="AlphaFoldDB" id="A0A926DFE0"/>
<keyword evidence="11" id="KW-0482">Metalloprotease</keyword>
<evidence type="ECO:0000256" key="2">
    <source>
        <dbReference type="ARBA" id="ARBA00004651"/>
    </source>
</evidence>
<dbReference type="InterPro" id="IPR008915">
    <property type="entry name" value="Peptidase_M50"/>
</dbReference>
<evidence type="ECO:0000259" key="14">
    <source>
        <dbReference type="Pfam" id="PF02163"/>
    </source>
</evidence>
<feature type="transmembrane region" description="Helical" evidence="13">
    <location>
        <begin position="132"/>
        <end position="151"/>
    </location>
</feature>
<protein>
    <submittedName>
        <fullName evidence="15">Site-2 protease family protein</fullName>
    </submittedName>
</protein>
<comment type="caution">
    <text evidence="15">The sequence shown here is derived from an EMBL/GenBank/DDBJ whole genome shotgun (WGS) entry which is preliminary data.</text>
</comment>
<dbReference type="Pfam" id="PF02163">
    <property type="entry name" value="Peptidase_M50"/>
    <property type="match status" value="2"/>
</dbReference>
<comment type="subcellular location">
    <subcellularLocation>
        <location evidence="2">Cell membrane</location>
        <topology evidence="2">Multi-pass membrane protein</topology>
    </subcellularLocation>
</comment>
<dbReference type="EMBL" id="JACRSS010000001">
    <property type="protein sequence ID" value="MBC8537910.1"/>
    <property type="molecule type" value="Genomic_DNA"/>
</dbReference>
<evidence type="ECO:0000256" key="8">
    <source>
        <dbReference type="ARBA" id="ARBA00022801"/>
    </source>
</evidence>
<dbReference type="InterPro" id="IPR052348">
    <property type="entry name" value="Metallopeptidase_M50B"/>
</dbReference>
<evidence type="ECO:0000256" key="1">
    <source>
        <dbReference type="ARBA" id="ARBA00001947"/>
    </source>
</evidence>
<keyword evidence="8" id="KW-0378">Hydrolase</keyword>
<keyword evidence="5 15" id="KW-0645">Protease</keyword>
<dbReference type="Proteomes" id="UP000617951">
    <property type="component" value="Unassembled WGS sequence"/>
</dbReference>
<keyword evidence="10 13" id="KW-1133">Transmembrane helix</keyword>
<feature type="transmembrane region" description="Helical" evidence="13">
    <location>
        <begin position="98"/>
        <end position="120"/>
    </location>
</feature>
<evidence type="ECO:0000256" key="7">
    <source>
        <dbReference type="ARBA" id="ARBA00022723"/>
    </source>
</evidence>
<keyword evidence="4" id="KW-1003">Cell membrane</keyword>
<evidence type="ECO:0000256" key="9">
    <source>
        <dbReference type="ARBA" id="ARBA00022833"/>
    </source>
</evidence>
<feature type="transmembrane region" description="Helical" evidence="13">
    <location>
        <begin position="62"/>
        <end position="78"/>
    </location>
</feature>
<dbReference type="PANTHER" id="PTHR35864:SF1">
    <property type="entry name" value="ZINC METALLOPROTEASE YWHC-RELATED"/>
    <property type="match status" value="1"/>
</dbReference>
<dbReference type="RefSeq" id="WP_249279734.1">
    <property type="nucleotide sequence ID" value="NZ_JACRSS010000001.1"/>
</dbReference>
<keyword evidence="6 13" id="KW-0812">Transmembrane</keyword>
<dbReference type="PANTHER" id="PTHR35864">
    <property type="entry name" value="ZINC METALLOPROTEASE MJ0611-RELATED"/>
    <property type="match status" value="1"/>
</dbReference>
<evidence type="ECO:0000256" key="12">
    <source>
        <dbReference type="ARBA" id="ARBA00023136"/>
    </source>
</evidence>
<feature type="domain" description="Peptidase M50" evidence="14">
    <location>
        <begin position="22"/>
        <end position="122"/>
    </location>
</feature>
<evidence type="ECO:0000256" key="13">
    <source>
        <dbReference type="SAM" id="Phobius"/>
    </source>
</evidence>
<keyword evidence="9" id="KW-0862">Zinc</keyword>
<dbReference type="InterPro" id="IPR044537">
    <property type="entry name" value="Rip2-like"/>
</dbReference>
<comment type="similarity">
    <text evidence="3">Belongs to the peptidase M50B family.</text>
</comment>
<proteinExistence type="inferred from homology"/>
<feature type="transmembrane region" description="Helical" evidence="13">
    <location>
        <begin position="15"/>
        <end position="41"/>
    </location>
</feature>
<dbReference type="GO" id="GO:0046872">
    <property type="term" value="F:metal ion binding"/>
    <property type="evidence" value="ECO:0007669"/>
    <property type="project" value="UniProtKB-KW"/>
</dbReference>
<keyword evidence="7" id="KW-0479">Metal-binding</keyword>
<reference evidence="15" key="1">
    <citation type="submission" date="2020-08" db="EMBL/GenBank/DDBJ databases">
        <title>Genome public.</title>
        <authorList>
            <person name="Liu C."/>
            <person name="Sun Q."/>
        </authorList>
    </citation>
    <scope>NUCLEOTIDE SEQUENCE</scope>
    <source>
        <strain evidence="15">NSJ-63</strain>
    </source>
</reference>
<evidence type="ECO:0000256" key="10">
    <source>
        <dbReference type="ARBA" id="ARBA00022989"/>
    </source>
</evidence>
<accession>A0A926DFE0</accession>